<sequence>MTKSMTRIFLTLVGILYLILALWCTLAPESTSRTVGFALQGGSGQSEFLVVYGGLELALGLIFLWPLWQKDVTQYALMVCVIVHGCLVLFRSVGFFLFEGIGSTTYSLALGEWLIFLISLGFYLVRRNSTVAAAE</sequence>
<accession>A0A517QB69</accession>
<evidence type="ECO:0008006" key="4">
    <source>
        <dbReference type="Google" id="ProtNLM"/>
    </source>
</evidence>
<keyword evidence="1" id="KW-1133">Transmembrane helix</keyword>
<evidence type="ECO:0000313" key="3">
    <source>
        <dbReference type="Proteomes" id="UP000315647"/>
    </source>
</evidence>
<organism evidence="2 3">
    <name type="scientific">Gimesia panareensis</name>
    <dbReference type="NCBI Taxonomy" id="2527978"/>
    <lineage>
        <taxon>Bacteria</taxon>
        <taxon>Pseudomonadati</taxon>
        <taxon>Planctomycetota</taxon>
        <taxon>Planctomycetia</taxon>
        <taxon>Planctomycetales</taxon>
        <taxon>Planctomycetaceae</taxon>
        <taxon>Gimesia</taxon>
    </lineage>
</organism>
<feature type="transmembrane region" description="Helical" evidence="1">
    <location>
        <begin position="75"/>
        <end position="98"/>
    </location>
</feature>
<dbReference type="EMBL" id="CP037421">
    <property type="protein sequence ID" value="QDT28877.1"/>
    <property type="molecule type" value="Genomic_DNA"/>
</dbReference>
<gene>
    <name evidence="2" type="ORF">Enr10x_42230</name>
</gene>
<dbReference type="AlphaFoldDB" id="A0A517QB69"/>
<keyword evidence="1" id="KW-0812">Transmembrane</keyword>
<proteinExistence type="predicted"/>
<evidence type="ECO:0000313" key="2">
    <source>
        <dbReference type="EMBL" id="QDT28877.1"/>
    </source>
</evidence>
<protein>
    <recommendedName>
        <fullName evidence="4">DUF4345 domain-containing protein</fullName>
    </recommendedName>
</protein>
<dbReference type="Pfam" id="PF14248">
    <property type="entry name" value="DUF4345"/>
    <property type="match status" value="1"/>
</dbReference>
<reference evidence="2 3" key="1">
    <citation type="submission" date="2019-03" db="EMBL/GenBank/DDBJ databases">
        <title>Deep-cultivation of Planctomycetes and their phenomic and genomic characterization uncovers novel biology.</title>
        <authorList>
            <person name="Wiegand S."/>
            <person name="Jogler M."/>
            <person name="Boedeker C."/>
            <person name="Pinto D."/>
            <person name="Vollmers J."/>
            <person name="Rivas-Marin E."/>
            <person name="Kohn T."/>
            <person name="Peeters S.H."/>
            <person name="Heuer A."/>
            <person name="Rast P."/>
            <person name="Oberbeckmann S."/>
            <person name="Bunk B."/>
            <person name="Jeske O."/>
            <person name="Meyerdierks A."/>
            <person name="Storesund J.E."/>
            <person name="Kallscheuer N."/>
            <person name="Luecker S."/>
            <person name="Lage O.M."/>
            <person name="Pohl T."/>
            <person name="Merkel B.J."/>
            <person name="Hornburger P."/>
            <person name="Mueller R.-W."/>
            <person name="Bruemmer F."/>
            <person name="Labrenz M."/>
            <person name="Spormann A.M."/>
            <person name="Op den Camp H."/>
            <person name="Overmann J."/>
            <person name="Amann R."/>
            <person name="Jetten M.S.M."/>
            <person name="Mascher T."/>
            <person name="Medema M.H."/>
            <person name="Devos D.P."/>
            <person name="Kaster A.-K."/>
            <person name="Ovreas L."/>
            <person name="Rohde M."/>
            <person name="Galperin M.Y."/>
            <person name="Jogler C."/>
        </authorList>
    </citation>
    <scope>NUCLEOTIDE SEQUENCE [LARGE SCALE GENOMIC DNA]</scope>
    <source>
        <strain evidence="2 3">Enr10</strain>
    </source>
</reference>
<keyword evidence="3" id="KW-1185">Reference proteome</keyword>
<dbReference type="InterPro" id="IPR025597">
    <property type="entry name" value="DUF4345"/>
</dbReference>
<dbReference type="Proteomes" id="UP000315647">
    <property type="component" value="Chromosome"/>
</dbReference>
<feature type="transmembrane region" description="Helical" evidence="1">
    <location>
        <begin position="48"/>
        <end position="68"/>
    </location>
</feature>
<name>A0A517QB69_9PLAN</name>
<keyword evidence="1" id="KW-0472">Membrane</keyword>
<evidence type="ECO:0000256" key="1">
    <source>
        <dbReference type="SAM" id="Phobius"/>
    </source>
</evidence>
<feature type="transmembrane region" description="Helical" evidence="1">
    <location>
        <begin position="104"/>
        <end position="125"/>
    </location>
</feature>